<dbReference type="PANTHER" id="PTHR23291:SF50">
    <property type="entry name" value="PROTEIN LIFEGUARD 4"/>
    <property type="match status" value="1"/>
</dbReference>
<organism evidence="6">
    <name type="scientific">Hyperionvirus sp</name>
    <dbReference type="NCBI Taxonomy" id="2487770"/>
    <lineage>
        <taxon>Viruses</taxon>
        <taxon>Varidnaviria</taxon>
        <taxon>Bamfordvirae</taxon>
        <taxon>Nucleocytoviricota</taxon>
        <taxon>Megaviricetes</taxon>
        <taxon>Imitervirales</taxon>
        <taxon>Mimiviridae</taxon>
        <taxon>Klosneuvirinae</taxon>
    </lineage>
</organism>
<reference evidence="6" key="1">
    <citation type="submission" date="2018-10" db="EMBL/GenBank/DDBJ databases">
        <title>Hidden diversity of soil giant viruses.</title>
        <authorList>
            <person name="Schulz F."/>
            <person name="Alteio L."/>
            <person name="Goudeau D."/>
            <person name="Ryan E.M."/>
            <person name="Malmstrom R.R."/>
            <person name="Blanchard J."/>
            <person name="Woyke T."/>
        </authorList>
    </citation>
    <scope>NUCLEOTIDE SEQUENCE</scope>
    <source>
        <strain evidence="6">HYV1</strain>
    </source>
</reference>
<feature type="transmembrane region" description="Helical" evidence="5">
    <location>
        <begin position="97"/>
        <end position="119"/>
    </location>
</feature>
<gene>
    <name evidence="6" type="ORF">Hyperionvirus15_30</name>
</gene>
<keyword evidence="3 5" id="KW-1133">Transmembrane helix</keyword>
<accession>A0A3G5AA90</accession>
<feature type="transmembrane region" description="Helical" evidence="5">
    <location>
        <begin position="21"/>
        <end position="39"/>
    </location>
</feature>
<keyword evidence="2 5" id="KW-0812">Transmembrane</keyword>
<feature type="transmembrane region" description="Helical" evidence="5">
    <location>
        <begin position="154"/>
        <end position="172"/>
    </location>
</feature>
<protein>
    <submittedName>
        <fullName evidence="6">Uncharacterized protein</fullName>
    </submittedName>
</protein>
<comment type="subcellular location">
    <subcellularLocation>
        <location evidence="1">Membrane</location>
        <topology evidence="1">Multi-pass membrane protein</topology>
    </subcellularLocation>
</comment>
<feature type="transmembrane region" description="Helical" evidence="5">
    <location>
        <begin position="71"/>
        <end position="91"/>
    </location>
</feature>
<feature type="transmembrane region" description="Helical" evidence="5">
    <location>
        <begin position="45"/>
        <end position="64"/>
    </location>
</feature>
<proteinExistence type="predicted"/>
<evidence type="ECO:0000256" key="3">
    <source>
        <dbReference type="ARBA" id="ARBA00022989"/>
    </source>
</evidence>
<feature type="transmembrane region" description="Helical" evidence="5">
    <location>
        <begin position="126"/>
        <end position="148"/>
    </location>
</feature>
<dbReference type="PANTHER" id="PTHR23291">
    <property type="entry name" value="BAX INHIBITOR-RELATED"/>
    <property type="match status" value="1"/>
</dbReference>
<dbReference type="GO" id="GO:0016020">
    <property type="term" value="C:membrane"/>
    <property type="evidence" value="ECO:0007669"/>
    <property type="project" value="UniProtKB-SubCell"/>
</dbReference>
<evidence type="ECO:0000256" key="2">
    <source>
        <dbReference type="ARBA" id="ARBA00022692"/>
    </source>
</evidence>
<dbReference type="EMBL" id="MK072397">
    <property type="protein sequence ID" value="AYV83992.1"/>
    <property type="molecule type" value="Genomic_DNA"/>
</dbReference>
<evidence type="ECO:0000313" key="6">
    <source>
        <dbReference type="EMBL" id="AYV83992.1"/>
    </source>
</evidence>
<evidence type="ECO:0000256" key="5">
    <source>
        <dbReference type="SAM" id="Phobius"/>
    </source>
</evidence>
<evidence type="ECO:0000256" key="1">
    <source>
        <dbReference type="ARBA" id="ARBA00004141"/>
    </source>
</evidence>
<dbReference type="InterPro" id="IPR006214">
    <property type="entry name" value="Bax_inhibitor_1-related"/>
</dbReference>
<keyword evidence="4 5" id="KW-0472">Membrane</keyword>
<name>A0A3G5AA90_9VIRU</name>
<evidence type="ECO:0000256" key="4">
    <source>
        <dbReference type="ARBA" id="ARBA00023136"/>
    </source>
</evidence>
<sequence length="223" mass="24778">MTTAEPKVLSVEYHVAKVHSIIVQMLCYYCVGVGVNLWAESFALSVVGVFVSFGLIFALAFTVVEAYKKLYTSLFAFGFGLMTSVLVYEAYVVDPGIIILAVVGTSLIFVTFTGVASYIPASSNGILGGFLFVSLLVSIVASVALLFFPETTTANLIITWFTLIIFCGYIAYDTKEMYIRFGNPMAKHDHYHHAMNMFLNLINVFTKLLKLLQEQKKKKDKKN</sequence>
<dbReference type="Pfam" id="PF01027">
    <property type="entry name" value="Bax1-I"/>
    <property type="match status" value="1"/>
</dbReference>